<dbReference type="Proteomes" id="UP000309667">
    <property type="component" value="Unassembled WGS sequence"/>
</dbReference>
<dbReference type="PANTHER" id="PTHR14969:SF13">
    <property type="entry name" value="AT30094P"/>
    <property type="match status" value="1"/>
</dbReference>
<dbReference type="RefSeq" id="WP_136558114.1">
    <property type="nucleotide sequence ID" value="NZ_STGT01000002.1"/>
</dbReference>
<keyword evidence="1" id="KW-0472">Membrane</keyword>
<evidence type="ECO:0000256" key="1">
    <source>
        <dbReference type="SAM" id="Phobius"/>
    </source>
</evidence>
<keyword evidence="1" id="KW-1133">Transmembrane helix</keyword>
<dbReference type="SUPFAM" id="SSF48317">
    <property type="entry name" value="Acid phosphatase/Vanadium-dependent haloperoxidase"/>
    <property type="match status" value="1"/>
</dbReference>
<dbReference type="PANTHER" id="PTHR14969">
    <property type="entry name" value="SPHINGOSINE-1-PHOSPHATE PHOSPHOHYDROLASE"/>
    <property type="match status" value="1"/>
</dbReference>
<dbReference type="CDD" id="cd03392">
    <property type="entry name" value="PAP2_like_2"/>
    <property type="match status" value="1"/>
</dbReference>
<sequence>MQPLKHHLTRFVSVAERRVWLTALIAALVTYFFFELTGEVLEGETRAFDEGVLLMLRDAADPAMPAGPSWLTKMMVDITALGGVTVLTLLVTLVVVYLALRRKFRTAAFVTVSILGGWGLSSAMKIGIARPRPEVVQHLVEVTDMSFPSGHAMLSAITYLTLGAMLSRIEETPSLRYFFPLVAVVLTLLIGLSRVYLGVHYPTDVLGGWAAGTVWACGSWFMARWMLGRPSGR</sequence>
<proteinExistence type="predicted"/>
<dbReference type="Gene3D" id="1.20.144.10">
    <property type="entry name" value="Phosphatidic acid phosphatase type 2/haloperoxidase"/>
    <property type="match status" value="2"/>
</dbReference>
<dbReference type="InterPro" id="IPR036938">
    <property type="entry name" value="PAP2/HPO_sf"/>
</dbReference>
<keyword evidence="4" id="KW-1185">Reference proteome</keyword>
<feature type="transmembrane region" description="Helical" evidence="1">
    <location>
        <begin position="209"/>
        <end position="227"/>
    </location>
</feature>
<evidence type="ECO:0000313" key="3">
    <source>
        <dbReference type="EMBL" id="THV15846.1"/>
    </source>
</evidence>
<gene>
    <name evidence="3" type="ORF">E9677_07425</name>
</gene>
<dbReference type="InterPro" id="IPR000326">
    <property type="entry name" value="PAP2/HPO"/>
</dbReference>
<accession>A0ABY2QXS0</accession>
<feature type="transmembrane region" description="Helical" evidence="1">
    <location>
        <begin position="107"/>
        <end position="128"/>
    </location>
</feature>
<comment type="caution">
    <text evidence="3">The sequence shown here is derived from an EMBL/GenBank/DDBJ whole genome shotgun (WGS) entry which is preliminary data.</text>
</comment>
<evidence type="ECO:0000259" key="2">
    <source>
        <dbReference type="SMART" id="SM00014"/>
    </source>
</evidence>
<protein>
    <submittedName>
        <fullName evidence="3">Phosphatase PAP2 family protein</fullName>
    </submittedName>
</protein>
<evidence type="ECO:0000313" key="4">
    <source>
        <dbReference type="Proteomes" id="UP000309667"/>
    </source>
</evidence>
<feature type="transmembrane region" description="Helical" evidence="1">
    <location>
        <begin position="148"/>
        <end position="166"/>
    </location>
</feature>
<name>A0ABY2QXS0_9HYPH</name>
<dbReference type="SMART" id="SM00014">
    <property type="entry name" value="acidPPc"/>
    <property type="match status" value="1"/>
</dbReference>
<feature type="domain" description="Phosphatidic acid phosphatase type 2/haloperoxidase" evidence="2">
    <location>
        <begin position="104"/>
        <end position="220"/>
    </location>
</feature>
<dbReference type="EMBL" id="STGT01000002">
    <property type="protein sequence ID" value="THV15846.1"/>
    <property type="molecule type" value="Genomic_DNA"/>
</dbReference>
<keyword evidence="1" id="KW-0812">Transmembrane</keyword>
<feature type="transmembrane region" description="Helical" evidence="1">
    <location>
        <begin position="178"/>
        <end position="197"/>
    </location>
</feature>
<reference evidence="3 4" key="1">
    <citation type="submission" date="2019-04" db="EMBL/GenBank/DDBJ databases">
        <title>Genome sequence of strain 7209-2.</title>
        <authorList>
            <person name="Gao J."/>
            <person name="Sun J."/>
        </authorList>
    </citation>
    <scope>NUCLEOTIDE SEQUENCE [LARGE SCALE GENOMIC DNA]</scope>
    <source>
        <strain evidence="3 4">7209-2</strain>
    </source>
</reference>
<feature type="transmembrane region" description="Helical" evidence="1">
    <location>
        <begin position="20"/>
        <end position="38"/>
    </location>
</feature>
<feature type="transmembrane region" description="Helical" evidence="1">
    <location>
        <begin position="78"/>
        <end position="100"/>
    </location>
</feature>
<dbReference type="Pfam" id="PF01569">
    <property type="entry name" value="PAP2"/>
    <property type="match status" value="1"/>
</dbReference>
<organism evidence="3 4">
    <name type="scientific">Rhizobium rhizophilum</name>
    <dbReference type="NCBI Taxonomy" id="1850373"/>
    <lineage>
        <taxon>Bacteria</taxon>
        <taxon>Pseudomonadati</taxon>
        <taxon>Pseudomonadota</taxon>
        <taxon>Alphaproteobacteria</taxon>
        <taxon>Hyphomicrobiales</taxon>
        <taxon>Rhizobiaceae</taxon>
        <taxon>Rhizobium/Agrobacterium group</taxon>
        <taxon>Rhizobium</taxon>
    </lineage>
</organism>